<dbReference type="InterPro" id="IPR001647">
    <property type="entry name" value="HTH_TetR"/>
</dbReference>
<dbReference type="InterPro" id="IPR050109">
    <property type="entry name" value="HTH-type_TetR-like_transc_reg"/>
</dbReference>
<evidence type="ECO:0000256" key="4">
    <source>
        <dbReference type="PROSITE-ProRule" id="PRU00335"/>
    </source>
</evidence>
<dbReference type="PANTHER" id="PTHR30055:SF234">
    <property type="entry name" value="HTH-TYPE TRANSCRIPTIONAL REGULATOR BETI"/>
    <property type="match status" value="1"/>
</dbReference>
<dbReference type="GO" id="GO:0003700">
    <property type="term" value="F:DNA-binding transcription factor activity"/>
    <property type="evidence" value="ECO:0007669"/>
    <property type="project" value="TreeGrafter"/>
</dbReference>
<dbReference type="AlphaFoldDB" id="A0A5J5IZ19"/>
<dbReference type="GO" id="GO:0000976">
    <property type="term" value="F:transcription cis-regulatory region binding"/>
    <property type="evidence" value="ECO:0007669"/>
    <property type="project" value="TreeGrafter"/>
</dbReference>
<evidence type="ECO:0000256" key="2">
    <source>
        <dbReference type="ARBA" id="ARBA00023125"/>
    </source>
</evidence>
<evidence type="ECO:0000259" key="6">
    <source>
        <dbReference type="PROSITE" id="PS50977"/>
    </source>
</evidence>
<dbReference type="PRINTS" id="PR00455">
    <property type="entry name" value="HTHTETR"/>
</dbReference>
<feature type="region of interest" description="Disordered" evidence="5">
    <location>
        <begin position="1"/>
        <end position="28"/>
    </location>
</feature>
<dbReference type="SUPFAM" id="SSF46689">
    <property type="entry name" value="Homeodomain-like"/>
    <property type="match status" value="1"/>
</dbReference>
<dbReference type="Gene3D" id="1.10.10.60">
    <property type="entry name" value="Homeodomain-like"/>
    <property type="match status" value="1"/>
</dbReference>
<evidence type="ECO:0000256" key="5">
    <source>
        <dbReference type="SAM" id="MobiDB-lite"/>
    </source>
</evidence>
<dbReference type="InterPro" id="IPR023772">
    <property type="entry name" value="DNA-bd_HTH_TetR-type_CS"/>
</dbReference>
<evidence type="ECO:0000313" key="8">
    <source>
        <dbReference type="Proteomes" id="UP000325827"/>
    </source>
</evidence>
<evidence type="ECO:0000256" key="1">
    <source>
        <dbReference type="ARBA" id="ARBA00023015"/>
    </source>
</evidence>
<feature type="domain" description="HTH tetR-type" evidence="6">
    <location>
        <begin position="27"/>
        <end position="87"/>
    </location>
</feature>
<feature type="DNA-binding region" description="H-T-H motif" evidence="4">
    <location>
        <begin position="50"/>
        <end position="69"/>
    </location>
</feature>
<proteinExistence type="predicted"/>
<dbReference type="PROSITE" id="PS01081">
    <property type="entry name" value="HTH_TETR_1"/>
    <property type="match status" value="1"/>
</dbReference>
<sequence>MAESSVPTLWSGAPDSTSVNRQQRRRGRKLSDMMSYTAQVISENGYHMASLDEIAERMDLSKASIYHYFDGKEALVTATLESCASYVQQRLQEAAASDGTPTERLAQLIRTQVNLIAVEAVEVARLFVQPLDWPPAIAETVLQAQRDHGKIFRDVIHEGVVAGEFQVADERIARMALQGGMNLVPTWYSDKLGGKRGAVVVEDITSTLMRLVLPITSPIQA</sequence>
<keyword evidence="2 4" id="KW-0238">DNA-binding</keyword>
<name>A0A5J5IZ19_9MICO</name>
<dbReference type="Pfam" id="PF00440">
    <property type="entry name" value="TetR_N"/>
    <property type="match status" value="1"/>
</dbReference>
<dbReference type="PROSITE" id="PS50977">
    <property type="entry name" value="HTH_TETR_2"/>
    <property type="match status" value="1"/>
</dbReference>
<dbReference type="RefSeq" id="WP_150450045.1">
    <property type="nucleotide sequence ID" value="NZ_VYSA01000004.1"/>
</dbReference>
<dbReference type="SUPFAM" id="SSF48498">
    <property type="entry name" value="Tetracyclin repressor-like, C-terminal domain"/>
    <property type="match status" value="1"/>
</dbReference>
<evidence type="ECO:0000256" key="3">
    <source>
        <dbReference type="ARBA" id="ARBA00023163"/>
    </source>
</evidence>
<dbReference type="InterPro" id="IPR041490">
    <property type="entry name" value="KstR2_TetR_C"/>
</dbReference>
<gene>
    <name evidence="7" type="ORF">F6B43_16190</name>
</gene>
<comment type="caution">
    <text evidence="7">The sequence shown here is derived from an EMBL/GenBank/DDBJ whole genome shotgun (WGS) entry which is preliminary data.</text>
</comment>
<dbReference type="Proteomes" id="UP000325827">
    <property type="component" value="Unassembled WGS sequence"/>
</dbReference>
<dbReference type="Gene3D" id="1.10.357.10">
    <property type="entry name" value="Tetracycline Repressor, domain 2"/>
    <property type="match status" value="1"/>
</dbReference>
<dbReference type="InterPro" id="IPR009057">
    <property type="entry name" value="Homeodomain-like_sf"/>
</dbReference>
<accession>A0A5J5IZ19</accession>
<dbReference type="Pfam" id="PF17932">
    <property type="entry name" value="TetR_C_24"/>
    <property type="match status" value="1"/>
</dbReference>
<keyword evidence="1" id="KW-0805">Transcription regulation</keyword>
<dbReference type="PANTHER" id="PTHR30055">
    <property type="entry name" value="HTH-TYPE TRANSCRIPTIONAL REGULATOR RUTR"/>
    <property type="match status" value="1"/>
</dbReference>
<keyword evidence="8" id="KW-1185">Reference proteome</keyword>
<dbReference type="InterPro" id="IPR036271">
    <property type="entry name" value="Tet_transcr_reg_TetR-rel_C_sf"/>
</dbReference>
<keyword evidence="3" id="KW-0804">Transcription</keyword>
<organism evidence="7 8">
    <name type="scientific">Microbacterium rhizomatis</name>
    <dbReference type="NCBI Taxonomy" id="1631477"/>
    <lineage>
        <taxon>Bacteria</taxon>
        <taxon>Bacillati</taxon>
        <taxon>Actinomycetota</taxon>
        <taxon>Actinomycetes</taxon>
        <taxon>Micrococcales</taxon>
        <taxon>Microbacteriaceae</taxon>
        <taxon>Microbacterium</taxon>
    </lineage>
</organism>
<dbReference type="EMBL" id="VYSA01000004">
    <property type="protein sequence ID" value="KAA9105903.1"/>
    <property type="molecule type" value="Genomic_DNA"/>
</dbReference>
<evidence type="ECO:0000313" key="7">
    <source>
        <dbReference type="EMBL" id="KAA9105903.1"/>
    </source>
</evidence>
<feature type="compositionally biased region" description="Polar residues" evidence="5">
    <location>
        <begin position="1"/>
        <end position="21"/>
    </location>
</feature>
<reference evidence="8" key="1">
    <citation type="submission" date="2019-09" db="EMBL/GenBank/DDBJ databases">
        <title>Mumia zhuanghuii sp. nov. isolated from the intestinal contents of plateau pika (Ochotona curzoniae) in the Qinghai-Tibet plateau of China.</title>
        <authorList>
            <person name="Tian Z."/>
        </authorList>
    </citation>
    <scope>NUCLEOTIDE SEQUENCE [LARGE SCALE GENOMIC DNA]</scope>
    <source>
        <strain evidence="8">JCM 30598</strain>
    </source>
</reference>
<protein>
    <submittedName>
        <fullName evidence="7">TetR/AcrR family transcriptional regulator</fullName>
    </submittedName>
</protein>
<dbReference type="OrthoDB" id="4548508at2"/>